<evidence type="ECO:0000256" key="9">
    <source>
        <dbReference type="ARBA" id="ARBA00022842"/>
    </source>
</evidence>
<evidence type="ECO:0000256" key="13">
    <source>
        <dbReference type="ARBA" id="ARBA00023242"/>
    </source>
</evidence>
<feature type="compositionally biased region" description="Basic residues" evidence="15">
    <location>
        <begin position="444"/>
        <end position="453"/>
    </location>
</feature>
<dbReference type="SUPFAM" id="SSF47807">
    <property type="entry name" value="5' to 3' exonuclease, C-terminal subdomain"/>
    <property type="match status" value="1"/>
</dbReference>
<dbReference type="InterPro" id="IPR044752">
    <property type="entry name" value="PIN-like_EXO1"/>
</dbReference>
<feature type="region of interest" description="Disordered" evidence="15">
    <location>
        <begin position="412"/>
        <end position="468"/>
    </location>
</feature>
<evidence type="ECO:0000259" key="16">
    <source>
        <dbReference type="SMART" id="SM00484"/>
    </source>
</evidence>
<dbReference type="FunFam" id="1.10.150.20:FF:000011">
    <property type="entry name" value="exonuclease 1"/>
    <property type="match status" value="1"/>
</dbReference>
<dbReference type="GO" id="GO:0005634">
    <property type="term" value="C:nucleus"/>
    <property type="evidence" value="ECO:0007669"/>
    <property type="project" value="UniProtKB-SubCell"/>
</dbReference>
<evidence type="ECO:0000256" key="6">
    <source>
        <dbReference type="ARBA" id="ARBA00022763"/>
    </source>
</evidence>
<keyword evidence="5" id="KW-0479">Metal-binding</keyword>
<dbReference type="FunFam" id="3.40.50.1010:FF:000002">
    <property type="entry name" value="Exonuclease 1, putative"/>
    <property type="match status" value="1"/>
</dbReference>
<evidence type="ECO:0000313" key="19">
    <source>
        <dbReference type="Proteomes" id="UP001199106"/>
    </source>
</evidence>
<dbReference type="Gene3D" id="1.10.150.20">
    <property type="entry name" value="5' to 3' exonuclease, C-terminal subdomain"/>
    <property type="match status" value="1"/>
</dbReference>
<sequence length="797" mass="88165">MGISGLLPLLKSVQQPCNLKKYAGKTIGVDTYGWLHRGTAACAIELALEKPTTKYVDFVMHRVRMLIHFGVIPYLVFDGDNLPSKAGTEKDRRERRKEGKRLGLELLKVGKAAQAQQEFQKSVDVTPEMARMVIEELKHHNVQYVVAPYEADSQLAYLERKGIIDGVLSEDSDLLVFGVKCLITKLDKWGECIEVNRNNFTACREVSLVGWSDADFRRMCILSGCDYLSGIGGLGLKTAHRMLRKHKTVDRLVKAAQFDGKLKVPVGFMASFDQAEKTFLYQWVYCPVAKQLVNLTPLEEGVDLADMPYIGEEVPSHVATGVARGDLYPRTKLPMKVISNSKPSGKPLLSSRRASAAMQTPDAKGMKPIDSFFKAKRTPLAELSPNCFTPSPSQQVLLEQQRESNGWAAVPAPISRLRQHPQTPSTAPQPPRRTMTDPTAGRRSVPHPSKRQRLCSDSVSETPTAGDEGIVRSQFFTSSMPELSPTLHRAKKSRRKTDHDFELYSDDSIQEVMVEVADLEEAAAEHKKKLRVFSDTSSSVRSDSQSTVFSRGSTAQSQDTIGTLTPASSPEPETVFSTGISSQMSELRSKYSYQSHSPSQGVSRVNTNFLNRRPTVVWQPTPPPQEPAPSFVVSDIEPILTGTPCKKDECVELTGSTWSAMEANVVVAASSPPPMTPAKRRRSSLKGSEDLLVPDSEAESECSPRKPMFNLKRFAFAELPISNRRRKPKQKVSSSEPPEAEDEIKIDENTVIVGATPCGGVDTDCNDDDIEGDEYADEHAEDEDENESEEDDWAKTS</sequence>
<keyword evidence="14" id="KW-0175">Coiled coil</keyword>
<dbReference type="CDD" id="cd09908">
    <property type="entry name" value="H3TH_EXO1"/>
    <property type="match status" value="1"/>
</dbReference>
<dbReference type="SMART" id="SM00485">
    <property type="entry name" value="XPGN"/>
    <property type="match status" value="1"/>
</dbReference>
<evidence type="ECO:0000256" key="3">
    <source>
        <dbReference type="ARBA" id="ARBA00010563"/>
    </source>
</evidence>
<evidence type="ECO:0000256" key="11">
    <source>
        <dbReference type="ARBA" id="ARBA00023125"/>
    </source>
</evidence>
<dbReference type="AlphaFoldDB" id="A0AAD4IC13"/>
<reference evidence="18" key="1">
    <citation type="submission" date="2021-07" db="EMBL/GenBank/DDBJ databases">
        <title>Genome Resource of American Ginseng Black Spot Pathogen Alternaria panax.</title>
        <authorList>
            <person name="Qiu C."/>
            <person name="Wang W."/>
            <person name="Liu Z."/>
        </authorList>
    </citation>
    <scope>NUCLEOTIDE SEQUENCE</scope>
    <source>
        <strain evidence="18">BNCC115425</strain>
    </source>
</reference>
<dbReference type="InterPro" id="IPR036279">
    <property type="entry name" value="5-3_exonuclease_C_sf"/>
</dbReference>
<dbReference type="SMART" id="SM00484">
    <property type="entry name" value="XPGI"/>
    <property type="match status" value="1"/>
</dbReference>
<feature type="region of interest" description="Disordered" evidence="15">
    <location>
        <begin position="338"/>
        <end position="367"/>
    </location>
</feature>
<evidence type="ECO:0000259" key="17">
    <source>
        <dbReference type="SMART" id="SM00485"/>
    </source>
</evidence>
<dbReference type="Gene3D" id="3.40.50.1010">
    <property type="entry name" value="5'-nuclease"/>
    <property type="match status" value="1"/>
</dbReference>
<keyword evidence="12" id="KW-0234">DNA repair</keyword>
<keyword evidence="10" id="KW-0267">Excision nuclease</keyword>
<dbReference type="EMBL" id="JAANER010000003">
    <property type="protein sequence ID" value="KAG9191774.1"/>
    <property type="molecule type" value="Genomic_DNA"/>
</dbReference>
<feature type="compositionally biased region" description="Low complexity" evidence="15">
    <location>
        <begin position="541"/>
        <end position="550"/>
    </location>
</feature>
<keyword evidence="9" id="KW-0460">Magnesium</keyword>
<evidence type="ECO:0000256" key="15">
    <source>
        <dbReference type="SAM" id="MobiDB-lite"/>
    </source>
</evidence>
<evidence type="ECO:0000256" key="4">
    <source>
        <dbReference type="ARBA" id="ARBA00022722"/>
    </source>
</evidence>
<keyword evidence="6" id="KW-0227">DNA damage</keyword>
<evidence type="ECO:0000256" key="10">
    <source>
        <dbReference type="ARBA" id="ARBA00022881"/>
    </source>
</evidence>
<dbReference type="InterPro" id="IPR006086">
    <property type="entry name" value="XPG-I_dom"/>
</dbReference>
<evidence type="ECO:0000256" key="1">
    <source>
        <dbReference type="ARBA" id="ARBA00001946"/>
    </source>
</evidence>
<dbReference type="GO" id="GO:0003677">
    <property type="term" value="F:DNA binding"/>
    <property type="evidence" value="ECO:0007669"/>
    <property type="project" value="UniProtKB-KW"/>
</dbReference>
<proteinExistence type="inferred from homology"/>
<keyword evidence="4" id="KW-0540">Nuclease</keyword>
<feature type="domain" description="XPG N-terminal" evidence="17">
    <location>
        <begin position="1"/>
        <end position="99"/>
    </location>
</feature>
<keyword evidence="13" id="KW-0539">Nucleus</keyword>
<feature type="domain" description="XPG-I" evidence="16">
    <location>
        <begin position="138"/>
        <end position="208"/>
    </location>
</feature>
<evidence type="ECO:0000256" key="14">
    <source>
        <dbReference type="SAM" id="Coils"/>
    </source>
</evidence>
<keyword evidence="11" id="KW-0238">DNA-binding</keyword>
<dbReference type="Pfam" id="PF00752">
    <property type="entry name" value="XPG_N"/>
    <property type="match status" value="1"/>
</dbReference>
<gene>
    <name evidence="18" type="ORF">G6011_10508</name>
</gene>
<feature type="coiled-coil region" evidence="14">
    <location>
        <begin position="509"/>
        <end position="536"/>
    </location>
</feature>
<comment type="similarity">
    <text evidence="3">Belongs to the XPG/RAD2 endonuclease family. EXO1 subfamily.</text>
</comment>
<dbReference type="InterPro" id="IPR019974">
    <property type="entry name" value="XPG_CS"/>
</dbReference>
<dbReference type="InterPro" id="IPR008918">
    <property type="entry name" value="HhH2"/>
</dbReference>
<feature type="compositionally biased region" description="Acidic residues" evidence="15">
    <location>
        <begin position="764"/>
        <end position="797"/>
    </location>
</feature>
<organism evidence="18 19">
    <name type="scientific">Alternaria panax</name>
    <dbReference type="NCBI Taxonomy" id="48097"/>
    <lineage>
        <taxon>Eukaryota</taxon>
        <taxon>Fungi</taxon>
        <taxon>Dikarya</taxon>
        <taxon>Ascomycota</taxon>
        <taxon>Pezizomycotina</taxon>
        <taxon>Dothideomycetes</taxon>
        <taxon>Pleosporomycetidae</taxon>
        <taxon>Pleosporales</taxon>
        <taxon>Pleosporineae</taxon>
        <taxon>Pleosporaceae</taxon>
        <taxon>Alternaria</taxon>
        <taxon>Alternaria sect. Panax</taxon>
    </lineage>
</organism>
<dbReference type="InterPro" id="IPR006084">
    <property type="entry name" value="XPG/Rad2"/>
</dbReference>
<dbReference type="PANTHER" id="PTHR11081">
    <property type="entry name" value="FLAP ENDONUCLEASE FAMILY MEMBER"/>
    <property type="match status" value="1"/>
</dbReference>
<dbReference type="SMART" id="SM00279">
    <property type="entry name" value="HhH2"/>
    <property type="match status" value="1"/>
</dbReference>
<keyword evidence="8 18" id="KW-0269">Exonuclease</keyword>
<dbReference type="CDD" id="cd09857">
    <property type="entry name" value="PIN_EXO1"/>
    <property type="match status" value="1"/>
</dbReference>
<feature type="compositionally biased region" description="Polar residues" evidence="15">
    <location>
        <begin position="551"/>
        <end position="568"/>
    </location>
</feature>
<dbReference type="GO" id="GO:0046872">
    <property type="term" value="F:metal ion binding"/>
    <property type="evidence" value="ECO:0007669"/>
    <property type="project" value="UniProtKB-KW"/>
</dbReference>
<evidence type="ECO:0000256" key="8">
    <source>
        <dbReference type="ARBA" id="ARBA00022839"/>
    </source>
</evidence>
<feature type="region of interest" description="Disordered" evidence="15">
    <location>
        <begin position="723"/>
        <end position="797"/>
    </location>
</feature>
<dbReference type="GO" id="GO:0035312">
    <property type="term" value="F:5'-3' DNA exonuclease activity"/>
    <property type="evidence" value="ECO:0007669"/>
    <property type="project" value="InterPro"/>
</dbReference>
<dbReference type="GO" id="GO:0017108">
    <property type="term" value="F:5'-flap endonuclease activity"/>
    <property type="evidence" value="ECO:0007669"/>
    <property type="project" value="TreeGrafter"/>
</dbReference>
<keyword evidence="7 18" id="KW-0378">Hydrolase</keyword>
<comment type="cofactor">
    <cofactor evidence="1">
        <name>Mg(2+)</name>
        <dbReference type="ChEBI" id="CHEBI:18420"/>
    </cofactor>
</comment>
<evidence type="ECO:0000313" key="18">
    <source>
        <dbReference type="EMBL" id="KAG9191774.1"/>
    </source>
</evidence>
<dbReference type="PROSITE" id="PS00841">
    <property type="entry name" value="XPG_1"/>
    <property type="match status" value="1"/>
</dbReference>
<dbReference type="PANTHER" id="PTHR11081:SF65">
    <property type="entry name" value="DNA DAMAGE-INDUCIBLE PROTEIN DIN7-RELATED"/>
    <property type="match status" value="1"/>
</dbReference>
<evidence type="ECO:0000256" key="2">
    <source>
        <dbReference type="ARBA" id="ARBA00004123"/>
    </source>
</evidence>
<dbReference type="Pfam" id="PF00867">
    <property type="entry name" value="XPG_I"/>
    <property type="match status" value="1"/>
</dbReference>
<evidence type="ECO:0000256" key="12">
    <source>
        <dbReference type="ARBA" id="ARBA00023204"/>
    </source>
</evidence>
<dbReference type="Proteomes" id="UP001199106">
    <property type="component" value="Unassembled WGS sequence"/>
</dbReference>
<evidence type="ECO:0000256" key="5">
    <source>
        <dbReference type="ARBA" id="ARBA00022723"/>
    </source>
</evidence>
<comment type="subcellular location">
    <subcellularLocation>
        <location evidence="2">Nucleus</location>
    </subcellularLocation>
</comment>
<dbReference type="SUPFAM" id="SSF88723">
    <property type="entry name" value="PIN domain-like"/>
    <property type="match status" value="1"/>
</dbReference>
<feature type="region of interest" description="Disordered" evidence="15">
    <location>
        <begin position="541"/>
        <end position="575"/>
    </location>
</feature>
<evidence type="ECO:0000256" key="7">
    <source>
        <dbReference type="ARBA" id="ARBA00022801"/>
    </source>
</evidence>
<dbReference type="InterPro" id="IPR037315">
    <property type="entry name" value="EXO1_H3TH"/>
</dbReference>
<comment type="caution">
    <text evidence="18">The sequence shown here is derived from an EMBL/GenBank/DDBJ whole genome shotgun (WGS) entry which is preliminary data.</text>
</comment>
<dbReference type="GO" id="GO:0006281">
    <property type="term" value="P:DNA repair"/>
    <property type="evidence" value="ECO:0007669"/>
    <property type="project" value="UniProtKB-KW"/>
</dbReference>
<name>A0AAD4IC13_9PLEO</name>
<accession>A0AAD4IC13</accession>
<dbReference type="EC" id="3.1.-.-" evidence="18"/>
<keyword evidence="19" id="KW-1185">Reference proteome</keyword>
<dbReference type="InterPro" id="IPR006085">
    <property type="entry name" value="XPG_DNA_repair_N"/>
</dbReference>
<feature type="region of interest" description="Disordered" evidence="15">
    <location>
        <begin position="670"/>
        <end position="704"/>
    </location>
</feature>
<dbReference type="InterPro" id="IPR029060">
    <property type="entry name" value="PIN-like_dom_sf"/>
</dbReference>
<dbReference type="PRINTS" id="PR00853">
    <property type="entry name" value="XPGRADSUPER"/>
</dbReference>
<protein>
    <submittedName>
        <fullName evidence="18">Exonuclease 1</fullName>
        <ecNumber evidence="18">3.1.-.-</ecNumber>
    </submittedName>
</protein>